<dbReference type="EMBL" id="CP023778">
    <property type="protein sequence ID" value="ATL69969.1"/>
    <property type="molecule type" value="Genomic_DNA"/>
</dbReference>
<sequence>MSGDPFVDVGFVEEQRGILGAAGLPCPVVEFVAFDAKVADTVRAMPGSRRDLVNSENSPPDAIRSSLCMFHRSGPLS</sequence>
<gene>
    <name evidence="1" type="ORF">CRH09_31095</name>
</gene>
<dbReference type="Proteomes" id="UP000221961">
    <property type="component" value="Chromosome"/>
</dbReference>
<name>A0A291RRT6_9NOCA</name>
<dbReference type="AlphaFoldDB" id="A0A291RRT6"/>
<accession>A0A291RRT6</accession>
<evidence type="ECO:0000313" key="1">
    <source>
        <dbReference type="EMBL" id="ATL69969.1"/>
    </source>
</evidence>
<organism evidence="1 2">
    <name type="scientific">Nocardia terpenica</name>
    <dbReference type="NCBI Taxonomy" id="455432"/>
    <lineage>
        <taxon>Bacteria</taxon>
        <taxon>Bacillati</taxon>
        <taxon>Actinomycetota</taxon>
        <taxon>Actinomycetes</taxon>
        <taxon>Mycobacteriales</taxon>
        <taxon>Nocardiaceae</taxon>
        <taxon>Nocardia</taxon>
    </lineage>
</organism>
<reference evidence="1 2" key="1">
    <citation type="submission" date="2017-10" db="EMBL/GenBank/DDBJ databases">
        <title>Comparative genomics between pathogenic Norcardia.</title>
        <authorList>
            <person name="Zeng L."/>
        </authorList>
    </citation>
    <scope>NUCLEOTIDE SEQUENCE [LARGE SCALE GENOMIC DNA]</scope>
    <source>
        <strain evidence="1 2">NC_YFY_NT001</strain>
    </source>
</reference>
<protein>
    <submittedName>
        <fullName evidence="1">Uncharacterized protein</fullName>
    </submittedName>
</protein>
<evidence type="ECO:0000313" key="2">
    <source>
        <dbReference type="Proteomes" id="UP000221961"/>
    </source>
</evidence>
<proteinExistence type="predicted"/>
<dbReference type="KEGG" id="ntp:CRH09_31095"/>